<evidence type="ECO:0000256" key="5">
    <source>
        <dbReference type="ARBA" id="ARBA00022989"/>
    </source>
</evidence>
<keyword evidence="10" id="KW-1185">Reference proteome</keyword>
<evidence type="ECO:0000256" key="3">
    <source>
        <dbReference type="ARBA" id="ARBA00022692"/>
    </source>
</evidence>
<dbReference type="GO" id="GO:0006506">
    <property type="term" value="P:GPI anchor biosynthetic process"/>
    <property type="evidence" value="ECO:0007669"/>
    <property type="project" value="TreeGrafter"/>
</dbReference>
<comment type="subunit">
    <text evidence="7">Component of the dolichol-phosphate mannose (DPM) synthase complex.</text>
</comment>
<evidence type="ECO:0000256" key="1">
    <source>
        <dbReference type="ARBA" id="ARBA00004477"/>
    </source>
</evidence>
<dbReference type="Proteomes" id="UP000812440">
    <property type="component" value="Unassembled WGS sequence"/>
</dbReference>
<evidence type="ECO:0000256" key="2">
    <source>
        <dbReference type="ARBA" id="ARBA00010430"/>
    </source>
</evidence>
<dbReference type="AlphaFoldDB" id="A0A8T2IF50"/>
<dbReference type="GO" id="GO:0005789">
    <property type="term" value="C:endoplasmic reticulum membrane"/>
    <property type="evidence" value="ECO:0007669"/>
    <property type="project" value="UniProtKB-SubCell"/>
</dbReference>
<comment type="pathway">
    <text evidence="7">Protein modification; protein glycosylation.</text>
</comment>
<dbReference type="OrthoDB" id="2014333at2759"/>
<name>A0A8T2IF50_9PIPI</name>
<dbReference type="Pfam" id="PF08285">
    <property type="entry name" value="DPM3"/>
    <property type="match status" value="1"/>
</dbReference>
<reference evidence="9" key="1">
    <citation type="thesis" date="2020" institute="ProQuest LLC" country="789 East Eisenhower Parkway, Ann Arbor, MI, USA">
        <title>Comparative Genomics and Chromosome Evolution.</title>
        <authorList>
            <person name="Mudd A.B."/>
        </authorList>
    </citation>
    <scope>NUCLEOTIDE SEQUENCE</scope>
    <source>
        <strain evidence="9">Female2</strain>
        <tissue evidence="9">Blood</tissue>
    </source>
</reference>
<evidence type="ECO:0000256" key="8">
    <source>
        <dbReference type="SAM" id="Coils"/>
    </source>
</evidence>
<accession>A0A8T2IF50</accession>
<comment type="caution">
    <text evidence="9">The sequence shown here is derived from an EMBL/GenBank/DDBJ whole genome shotgun (WGS) entry which is preliminary data.</text>
</comment>
<proteinExistence type="inferred from homology"/>
<feature type="transmembrane region" description="Helical" evidence="7">
    <location>
        <begin position="37"/>
        <end position="55"/>
    </location>
</feature>
<evidence type="ECO:0000313" key="10">
    <source>
        <dbReference type="Proteomes" id="UP000812440"/>
    </source>
</evidence>
<comment type="function">
    <text evidence="7">Stabilizer subunit of the dolichol-phosphate mannose (DPM) synthase complex; tethers catalytic subunit to the ER.</text>
</comment>
<sequence length="92" mass="10393">MTKLAEWLVGLTVLCAAWVTLNFNLLDLDLPEPLQQLIWPFPIYLLVVFGCYSLATIGYRVATFNDCQDAAQELQNQISEAKKDLATKGLRF</sequence>
<evidence type="ECO:0000256" key="7">
    <source>
        <dbReference type="RuleBase" id="RU365085"/>
    </source>
</evidence>
<keyword evidence="5 7" id="KW-1133">Transmembrane helix</keyword>
<protein>
    <recommendedName>
        <fullName evidence="7">Dolichol-phosphate mannosyltransferase subunit 3</fullName>
    </recommendedName>
</protein>
<dbReference type="EMBL" id="JAACNH010003517">
    <property type="protein sequence ID" value="KAG8429720.1"/>
    <property type="molecule type" value="Genomic_DNA"/>
</dbReference>
<feature type="transmembrane region" description="Helical" evidence="7">
    <location>
        <begin position="7"/>
        <end position="25"/>
    </location>
</feature>
<keyword evidence="3 7" id="KW-0812">Transmembrane</keyword>
<evidence type="ECO:0000256" key="6">
    <source>
        <dbReference type="ARBA" id="ARBA00023136"/>
    </source>
</evidence>
<keyword evidence="8" id="KW-0175">Coiled coil</keyword>
<keyword evidence="4 7" id="KW-0256">Endoplasmic reticulum</keyword>
<evidence type="ECO:0000313" key="9">
    <source>
        <dbReference type="EMBL" id="KAG8429720.1"/>
    </source>
</evidence>
<gene>
    <name evidence="9" type="ORF">GDO86_019391</name>
</gene>
<organism evidence="9 10">
    <name type="scientific">Hymenochirus boettgeri</name>
    <name type="common">Congo dwarf clawed frog</name>
    <dbReference type="NCBI Taxonomy" id="247094"/>
    <lineage>
        <taxon>Eukaryota</taxon>
        <taxon>Metazoa</taxon>
        <taxon>Chordata</taxon>
        <taxon>Craniata</taxon>
        <taxon>Vertebrata</taxon>
        <taxon>Euteleostomi</taxon>
        <taxon>Amphibia</taxon>
        <taxon>Batrachia</taxon>
        <taxon>Anura</taxon>
        <taxon>Pipoidea</taxon>
        <taxon>Pipidae</taxon>
        <taxon>Pipinae</taxon>
        <taxon>Hymenochirus</taxon>
    </lineage>
</organism>
<keyword evidence="6 7" id="KW-0472">Membrane</keyword>
<evidence type="ECO:0000256" key="4">
    <source>
        <dbReference type="ARBA" id="ARBA00022824"/>
    </source>
</evidence>
<comment type="similarity">
    <text evidence="2 7">Belongs to the DPM3 family.</text>
</comment>
<feature type="coiled-coil region" evidence="8">
    <location>
        <begin position="64"/>
        <end position="91"/>
    </location>
</feature>
<dbReference type="PANTHER" id="PTHR16433:SF0">
    <property type="entry name" value="DOLICHOL-PHOSPHATE MANNOSYLTRANSFERASE SUBUNIT 3"/>
    <property type="match status" value="1"/>
</dbReference>
<comment type="subcellular location">
    <subcellularLocation>
        <location evidence="1 7">Endoplasmic reticulum membrane</location>
        <topology evidence="1 7">Multi-pass membrane protein</topology>
    </subcellularLocation>
</comment>
<dbReference type="InterPro" id="IPR013174">
    <property type="entry name" value="DPM3"/>
</dbReference>
<dbReference type="GO" id="GO:0033185">
    <property type="term" value="C:dolichol-phosphate-mannose synthase complex"/>
    <property type="evidence" value="ECO:0007669"/>
    <property type="project" value="TreeGrafter"/>
</dbReference>
<dbReference type="PANTHER" id="PTHR16433">
    <property type="entry name" value="DOLICHOL-PHOSPHATE MANNOSYLTRANSFERASE SUBUNIT 3"/>
    <property type="match status" value="1"/>
</dbReference>